<evidence type="ECO:0000313" key="1">
    <source>
        <dbReference type="EMBL" id="GAA4075214.1"/>
    </source>
</evidence>
<gene>
    <name evidence="1" type="ORF">GCM10022389_21080</name>
</gene>
<name>A0ABP7VVW3_9FLAO</name>
<keyword evidence="2" id="KW-1185">Reference proteome</keyword>
<reference evidence="2" key="1">
    <citation type="journal article" date="2019" name="Int. J. Syst. Evol. Microbiol.">
        <title>The Global Catalogue of Microorganisms (GCM) 10K type strain sequencing project: providing services to taxonomists for standard genome sequencing and annotation.</title>
        <authorList>
            <consortium name="The Broad Institute Genomics Platform"/>
            <consortium name="The Broad Institute Genome Sequencing Center for Infectious Disease"/>
            <person name="Wu L."/>
            <person name="Ma J."/>
        </authorList>
    </citation>
    <scope>NUCLEOTIDE SEQUENCE [LARGE SCALE GENOMIC DNA]</scope>
    <source>
        <strain evidence="2">JCM 17069</strain>
    </source>
</reference>
<dbReference type="EMBL" id="BAABCT010000005">
    <property type="protein sequence ID" value="GAA4075214.1"/>
    <property type="molecule type" value="Genomic_DNA"/>
</dbReference>
<organism evidence="1 2">
    <name type="scientific">Flavobacterium cheonanense</name>
    <dbReference type="NCBI Taxonomy" id="706183"/>
    <lineage>
        <taxon>Bacteria</taxon>
        <taxon>Pseudomonadati</taxon>
        <taxon>Bacteroidota</taxon>
        <taxon>Flavobacteriia</taxon>
        <taxon>Flavobacteriales</taxon>
        <taxon>Flavobacteriaceae</taxon>
        <taxon>Flavobacterium</taxon>
    </lineage>
</organism>
<proteinExistence type="predicted"/>
<evidence type="ECO:0000313" key="2">
    <source>
        <dbReference type="Proteomes" id="UP001500367"/>
    </source>
</evidence>
<protein>
    <submittedName>
        <fullName evidence="1">Uncharacterized protein</fullName>
    </submittedName>
</protein>
<dbReference type="RefSeq" id="WP_344816677.1">
    <property type="nucleotide sequence ID" value="NZ_BAABCT010000005.1"/>
</dbReference>
<dbReference type="Proteomes" id="UP001500367">
    <property type="component" value="Unassembled WGS sequence"/>
</dbReference>
<accession>A0ABP7VVW3</accession>
<sequence length="165" mass="18923">MKEKVNVMQANTNEITLYCFLGEALIKIQALEQALSHSVTIKMNPDESKEKADEFLKKQQGYTLGRAIGTASEKKLFNTVIQEELNSFLNQRNWLVHGVIIGNEENFNAGNIKEELFQKIKSISDKAEEIQRVIENDMIAFCSFKGKDMSKIMEQAKERFSERRA</sequence>
<comment type="caution">
    <text evidence="1">The sequence shown here is derived from an EMBL/GenBank/DDBJ whole genome shotgun (WGS) entry which is preliminary data.</text>
</comment>